<proteinExistence type="predicted"/>
<reference evidence="2 3" key="1">
    <citation type="journal article" date="2011" name="J. Bacteriol.">
        <title>Draft genome sequence of the anoxygenic filamentous phototrophic bacterium Oscillochloris trichoides subsp. DG-6.</title>
        <authorList>
            <person name="Kuznetsov B.B."/>
            <person name="Ivanovsky R.N."/>
            <person name="Keppen O.I."/>
            <person name="Sukhacheva M.V."/>
            <person name="Bumazhkin B.K."/>
            <person name="Patutina E.O."/>
            <person name="Beletsky A.V."/>
            <person name="Mardanov A.V."/>
            <person name="Baslerov R.V."/>
            <person name="Panteleeva A.N."/>
            <person name="Kolganova T.V."/>
            <person name="Ravin N.V."/>
            <person name="Skryabin K.G."/>
        </authorList>
    </citation>
    <scope>NUCLEOTIDE SEQUENCE [LARGE SCALE GENOMIC DNA]</scope>
    <source>
        <strain evidence="2 3">DG-6</strain>
    </source>
</reference>
<evidence type="ECO:0000256" key="1">
    <source>
        <dbReference type="SAM" id="Coils"/>
    </source>
</evidence>
<evidence type="ECO:0000313" key="3">
    <source>
        <dbReference type="Proteomes" id="UP000054010"/>
    </source>
</evidence>
<evidence type="ECO:0000313" key="2">
    <source>
        <dbReference type="EMBL" id="EFO78990.1"/>
    </source>
</evidence>
<sequence length="112" mass="12498">MATELENSIRAAAEKVARYIEDAAEMEVKTYYVLVTARENPNLETERPGAYTVVKLDGDSKTIVPMREAREGGLEIDGPLFAIHERNVNTATEYRSRVLSSLVGLLQQRSGR</sequence>
<gene>
    <name evidence="2" type="ORF">OSCT_3151</name>
</gene>
<comment type="caution">
    <text evidence="2">The sequence shown here is derived from an EMBL/GenBank/DDBJ whole genome shotgun (WGS) entry which is preliminary data.</text>
</comment>
<dbReference type="HOGENOM" id="CLU_2205334_0_0_0"/>
<keyword evidence="1" id="KW-0175">Coiled coil</keyword>
<dbReference type="Proteomes" id="UP000054010">
    <property type="component" value="Unassembled WGS sequence"/>
</dbReference>
<keyword evidence="3" id="KW-1185">Reference proteome</keyword>
<accession>E1IIK0</accession>
<dbReference type="STRING" id="765420.OSCT_3151"/>
<dbReference type="AlphaFoldDB" id="E1IIK0"/>
<name>E1IIK0_9CHLR</name>
<protein>
    <submittedName>
        <fullName evidence="2">Uncharacterized protein</fullName>
    </submittedName>
</protein>
<dbReference type="EMBL" id="ADVR01000139">
    <property type="protein sequence ID" value="EFO78990.1"/>
    <property type="molecule type" value="Genomic_DNA"/>
</dbReference>
<organism evidence="2 3">
    <name type="scientific">Oscillochloris trichoides DG-6</name>
    <dbReference type="NCBI Taxonomy" id="765420"/>
    <lineage>
        <taxon>Bacteria</taxon>
        <taxon>Bacillati</taxon>
        <taxon>Chloroflexota</taxon>
        <taxon>Chloroflexia</taxon>
        <taxon>Chloroflexales</taxon>
        <taxon>Chloroflexineae</taxon>
        <taxon>Oscillochloridaceae</taxon>
        <taxon>Oscillochloris</taxon>
    </lineage>
</organism>
<dbReference type="OrthoDB" id="162455at2"/>
<feature type="coiled-coil region" evidence="1">
    <location>
        <begin position="2"/>
        <end position="29"/>
    </location>
</feature>